<keyword evidence="1" id="KW-1133">Transmembrane helix</keyword>
<comment type="caution">
    <text evidence="2">The sequence shown here is derived from an EMBL/GenBank/DDBJ whole genome shotgun (WGS) entry which is preliminary data.</text>
</comment>
<proteinExistence type="predicted"/>
<gene>
    <name evidence="2" type="ORF">B0H65DRAFT_432727</name>
</gene>
<dbReference type="RefSeq" id="XP_062678318.1">
    <property type="nucleotide sequence ID" value="XM_062825026.1"/>
</dbReference>
<accession>A0AAE0MND6</accession>
<keyword evidence="1" id="KW-0472">Membrane</keyword>
<dbReference type="AlphaFoldDB" id="A0AAE0MND6"/>
<keyword evidence="3" id="KW-1185">Reference proteome</keyword>
<dbReference type="Proteomes" id="UP001278500">
    <property type="component" value="Unassembled WGS sequence"/>
</dbReference>
<evidence type="ECO:0000256" key="1">
    <source>
        <dbReference type="SAM" id="Phobius"/>
    </source>
</evidence>
<dbReference type="EMBL" id="JAUEPP010000007">
    <property type="protein sequence ID" value="KAK3338958.1"/>
    <property type="molecule type" value="Genomic_DNA"/>
</dbReference>
<evidence type="ECO:0000313" key="3">
    <source>
        <dbReference type="Proteomes" id="UP001278500"/>
    </source>
</evidence>
<evidence type="ECO:0000313" key="2">
    <source>
        <dbReference type="EMBL" id="KAK3338958.1"/>
    </source>
</evidence>
<dbReference type="GeneID" id="87862180"/>
<feature type="transmembrane region" description="Helical" evidence="1">
    <location>
        <begin position="7"/>
        <end position="26"/>
    </location>
</feature>
<sequence>RGTAQTLLNWILAVNAEILSSTLFLFRADFLCPVWRTRIRKVWISYLKVHKSI</sequence>
<keyword evidence="1" id="KW-0812">Transmembrane</keyword>
<protein>
    <submittedName>
        <fullName evidence="2">Uncharacterized protein</fullName>
    </submittedName>
</protein>
<feature type="non-terminal residue" evidence="2">
    <location>
        <position position="1"/>
    </location>
</feature>
<name>A0AAE0MND6_9PEZI</name>
<reference evidence="2" key="1">
    <citation type="journal article" date="2023" name="Mol. Phylogenet. Evol.">
        <title>Genome-scale phylogeny and comparative genomics of the fungal order Sordariales.</title>
        <authorList>
            <person name="Hensen N."/>
            <person name="Bonometti L."/>
            <person name="Westerberg I."/>
            <person name="Brannstrom I.O."/>
            <person name="Guillou S."/>
            <person name="Cros-Aarteil S."/>
            <person name="Calhoun S."/>
            <person name="Haridas S."/>
            <person name="Kuo A."/>
            <person name="Mondo S."/>
            <person name="Pangilinan J."/>
            <person name="Riley R."/>
            <person name="LaButti K."/>
            <person name="Andreopoulos B."/>
            <person name="Lipzen A."/>
            <person name="Chen C."/>
            <person name="Yan M."/>
            <person name="Daum C."/>
            <person name="Ng V."/>
            <person name="Clum A."/>
            <person name="Steindorff A."/>
            <person name="Ohm R.A."/>
            <person name="Martin F."/>
            <person name="Silar P."/>
            <person name="Natvig D.O."/>
            <person name="Lalanne C."/>
            <person name="Gautier V."/>
            <person name="Ament-Velasquez S.L."/>
            <person name="Kruys A."/>
            <person name="Hutchinson M.I."/>
            <person name="Powell A.J."/>
            <person name="Barry K."/>
            <person name="Miller A.N."/>
            <person name="Grigoriev I.V."/>
            <person name="Debuchy R."/>
            <person name="Gladieux P."/>
            <person name="Hiltunen Thoren M."/>
            <person name="Johannesson H."/>
        </authorList>
    </citation>
    <scope>NUCLEOTIDE SEQUENCE</scope>
    <source>
        <strain evidence="2">CBS 560.94</strain>
    </source>
</reference>
<reference evidence="2" key="2">
    <citation type="submission" date="2023-06" db="EMBL/GenBank/DDBJ databases">
        <authorList>
            <consortium name="Lawrence Berkeley National Laboratory"/>
            <person name="Haridas S."/>
            <person name="Hensen N."/>
            <person name="Bonometti L."/>
            <person name="Westerberg I."/>
            <person name="Brannstrom I.O."/>
            <person name="Guillou S."/>
            <person name="Cros-Aarteil S."/>
            <person name="Calhoun S."/>
            <person name="Kuo A."/>
            <person name="Mondo S."/>
            <person name="Pangilinan J."/>
            <person name="Riley R."/>
            <person name="Labutti K."/>
            <person name="Andreopoulos B."/>
            <person name="Lipzen A."/>
            <person name="Chen C."/>
            <person name="Yanf M."/>
            <person name="Daum C."/>
            <person name="Ng V."/>
            <person name="Clum A."/>
            <person name="Steindorff A."/>
            <person name="Ohm R."/>
            <person name="Martin F."/>
            <person name="Silar P."/>
            <person name="Natvig D."/>
            <person name="Lalanne C."/>
            <person name="Gautier V."/>
            <person name="Ament-Velasquez S.L."/>
            <person name="Kruys A."/>
            <person name="Hutchinson M.I."/>
            <person name="Powell A.J."/>
            <person name="Barry K."/>
            <person name="Miller A.N."/>
            <person name="Grigoriev I.V."/>
            <person name="Debuchy R."/>
            <person name="Gladieux P."/>
            <person name="Thoren M.H."/>
            <person name="Johannesson H."/>
        </authorList>
    </citation>
    <scope>NUCLEOTIDE SEQUENCE</scope>
    <source>
        <strain evidence="2">CBS 560.94</strain>
    </source>
</reference>
<organism evidence="2 3">
    <name type="scientific">Neurospora tetraspora</name>
    <dbReference type="NCBI Taxonomy" id="94610"/>
    <lineage>
        <taxon>Eukaryota</taxon>
        <taxon>Fungi</taxon>
        <taxon>Dikarya</taxon>
        <taxon>Ascomycota</taxon>
        <taxon>Pezizomycotina</taxon>
        <taxon>Sordariomycetes</taxon>
        <taxon>Sordariomycetidae</taxon>
        <taxon>Sordariales</taxon>
        <taxon>Sordariaceae</taxon>
        <taxon>Neurospora</taxon>
    </lineage>
</organism>